<comment type="subcellular location">
    <subcellularLocation>
        <location evidence="1">Cell membrane</location>
        <topology evidence="1">Multi-pass membrane protein</topology>
    </subcellularLocation>
</comment>
<keyword evidence="2" id="KW-1003">Cell membrane</keyword>
<keyword evidence="8" id="KW-1185">Reference proteome</keyword>
<evidence type="ECO:0000256" key="3">
    <source>
        <dbReference type="ARBA" id="ARBA00022692"/>
    </source>
</evidence>
<evidence type="ECO:0000313" key="8">
    <source>
        <dbReference type="Proteomes" id="UP001179647"/>
    </source>
</evidence>
<dbReference type="KEGG" id="vie:OL234_01555"/>
<dbReference type="PANTHER" id="PTHR40064:SF1">
    <property type="entry name" value="MEMBRANE PROTEIN"/>
    <property type="match status" value="1"/>
</dbReference>
<keyword evidence="3 6" id="KW-0812">Transmembrane</keyword>
<gene>
    <name evidence="7" type="ORF">OL234_01555</name>
</gene>
<reference evidence="7" key="1">
    <citation type="submission" date="2022-10" db="EMBL/GenBank/DDBJ databases">
        <title>Vagococcus sp. isolated from poultry meat.</title>
        <authorList>
            <person name="Johansson P."/>
            <person name="Bjorkroth J."/>
        </authorList>
    </citation>
    <scope>NUCLEOTIDE SEQUENCE</scope>
    <source>
        <strain evidence="7">STAA11</strain>
    </source>
</reference>
<proteinExistence type="predicted"/>
<dbReference type="GO" id="GO:0005886">
    <property type="term" value="C:plasma membrane"/>
    <property type="evidence" value="ECO:0007669"/>
    <property type="project" value="UniProtKB-SubCell"/>
</dbReference>
<dbReference type="PANTHER" id="PTHR40064">
    <property type="entry name" value="MEMBRANE PROTEIN-RELATED"/>
    <property type="match status" value="1"/>
</dbReference>
<evidence type="ECO:0000256" key="1">
    <source>
        <dbReference type="ARBA" id="ARBA00004651"/>
    </source>
</evidence>
<feature type="transmembrane region" description="Helical" evidence="6">
    <location>
        <begin position="84"/>
        <end position="103"/>
    </location>
</feature>
<feature type="transmembrane region" description="Helical" evidence="6">
    <location>
        <begin position="127"/>
        <end position="147"/>
    </location>
</feature>
<name>A0AAF0I7V9_9ENTE</name>
<protein>
    <submittedName>
        <fullName evidence="7">Aromatic acid exporter family protein</fullName>
    </submittedName>
</protein>
<accession>A0AAF0I7V9</accession>
<sequence>MLKIGMRTIKTGISVFFCILLSFLLQRETYVVAAITAVFTIREDMQNTIKFGKHRIVGNILGALTSVVVITIFNIFGDSQLVQLLAIPSVIILMIGVLSNLGYHEGTVGGCATLLTILFMIPSTKSYSYAFARVVDSIMGMTIALLVNRVLPNRHAKHSKCQQAFFEWEKIVKWQPKKKHNIE</sequence>
<dbReference type="InterPro" id="IPR010343">
    <property type="entry name" value="ArAE_1"/>
</dbReference>
<organism evidence="7 8">
    <name type="scientific">Vagococcus intermedius</name>
    <dbReference type="NCBI Taxonomy" id="2991418"/>
    <lineage>
        <taxon>Bacteria</taxon>
        <taxon>Bacillati</taxon>
        <taxon>Bacillota</taxon>
        <taxon>Bacilli</taxon>
        <taxon>Lactobacillales</taxon>
        <taxon>Enterococcaceae</taxon>
        <taxon>Vagococcus</taxon>
    </lineage>
</organism>
<evidence type="ECO:0000256" key="4">
    <source>
        <dbReference type="ARBA" id="ARBA00022989"/>
    </source>
</evidence>
<evidence type="ECO:0000256" key="6">
    <source>
        <dbReference type="SAM" id="Phobius"/>
    </source>
</evidence>
<evidence type="ECO:0000313" key="7">
    <source>
        <dbReference type="EMBL" id="WEG73619.1"/>
    </source>
</evidence>
<dbReference type="InterPro" id="IPR052984">
    <property type="entry name" value="UPF0421"/>
</dbReference>
<evidence type="ECO:0000256" key="2">
    <source>
        <dbReference type="ARBA" id="ARBA00022475"/>
    </source>
</evidence>
<keyword evidence="4 6" id="KW-1133">Transmembrane helix</keyword>
<dbReference type="AlphaFoldDB" id="A0AAF0I7V9"/>
<dbReference type="Pfam" id="PF06081">
    <property type="entry name" value="ArAE_1"/>
    <property type="match status" value="1"/>
</dbReference>
<dbReference type="Proteomes" id="UP001179647">
    <property type="component" value="Chromosome"/>
</dbReference>
<keyword evidence="5 6" id="KW-0472">Membrane</keyword>
<feature type="transmembrane region" description="Helical" evidence="6">
    <location>
        <begin position="57"/>
        <end position="77"/>
    </location>
</feature>
<evidence type="ECO:0000256" key="5">
    <source>
        <dbReference type="ARBA" id="ARBA00023136"/>
    </source>
</evidence>
<dbReference type="EMBL" id="CP110232">
    <property type="protein sequence ID" value="WEG73619.1"/>
    <property type="molecule type" value="Genomic_DNA"/>
</dbReference>